<reference evidence="4 5" key="1">
    <citation type="submission" date="2019-07" db="EMBL/GenBank/DDBJ databases">
        <title>Whole genome shotgun sequence of Segetibacter aerophilus NBRC 106135.</title>
        <authorList>
            <person name="Hosoyama A."/>
            <person name="Uohara A."/>
            <person name="Ohji S."/>
            <person name="Ichikawa N."/>
        </authorList>
    </citation>
    <scope>NUCLEOTIDE SEQUENCE [LARGE SCALE GENOMIC DNA]</scope>
    <source>
        <strain evidence="4 5">NBRC 106135</strain>
    </source>
</reference>
<keyword evidence="3" id="KW-0106">Calcium</keyword>
<accession>A0A512BCP0</accession>
<name>A0A512BCP0_9BACT</name>
<dbReference type="EMBL" id="BJYT01000007">
    <property type="protein sequence ID" value="GEO09736.1"/>
    <property type="molecule type" value="Genomic_DNA"/>
</dbReference>
<comment type="caution">
    <text evidence="4">The sequence shown here is derived from an EMBL/GenBank/DDBJ whole genome shotgun (WGS) entry which is preliminary data.</text>
</comment>
<comment type="cofactor">
    <cofactor evidence="1">
        <name>Ca(2+)</name>
        <dbReference type="ChEBI" id="CHEBI:29108"/>
    </cofactor>
</comment>
<dbReference type="GO" id="GO:0004034">
    <property type="term" value="F:aldose 1-epimerase activity"/>
    <property type="evidence" value="ECO:0007669"/>
    <property type="project" value="TreeGrafter"/>
</dbReference>
<sequence length="316" mass="35744">MAFEVTVSSFGKHSVIILKDVTTNTFAEIYSFGALLNNFTSEHHGKVINVIDGFSSLAESTEKVTVFFKSAKLSPFACRVKNSKYKFGQNEYMLSKFALRGTAIHGLIYNAPFEITEQVQNDEKASVKLSFLYENEMEGYPFKFKTEVEYTLTEGNALTIKTTATNVDSQLLPMVDGWHPYFTLGDSINDYQVEFQSKEMLEFDEDLVPTGKLIPYQEFGSIKNFGPHELDNCFTLNFAECQPMCVIRHPQKKVQIEFHPEESYPYLQVYTPEHRKSIAVENLSGAPDAFNNGIGLKVLQPGESATFTTKFITRSL</sequence>
<proteinExistence type="predicted"/>
<dbReference type="SUPFAM" id="SSF74650">
    <property type="entry name" value="Galactose mutarotase-like"/>
    <property type="match status" value="1"/>
</dbReference>
<organism evidence="4 5">
    <name type="scientific">Segetibacter aerophilus</name>
    <dbReference type="NCBI Taxonomy" id="670293"/>
    <lineage>
        <taxon>Bacteria</taxon>
        <taxon>Pseudomonadati</taxon>
        <taxon>Bacteroidota</taxon>
        <taxon>Chitinophagia</taxon>
        <taxon>Chitinophagales</taxon>
        <taxon>Chitinophagaceae</taxon>
        <taxon>Segetibacter</taxon>
    </lineage>
</organism>
<dbReference type="RefSeq" id="WP_147203847.1">
    <property type="nucleotide sequence ID" value="NZ_BJYT01000007.1"/>
</dbReference>
<dbReference type="Proteomes" id="UP000321513">
    <property type="component" value="Unassembled WGS sequence"/>
</dbReference>
<dbReference type="CDD" id="cd01081">
    <property type="entry name" value="Aldose_epim"/>
    <property type="match status" value="1"/>
</dbReference>
<protein>
    <submittedName>
        <fullName evidence="4">Aldose epimerase</fullName>
    </submittedName>
</protein>
<dbReference type="OrthoDB" id="9808779at2"/>
<evidence type="ECO:0000256" key="1">
    <source>
        <dbReference type="ARBA" id="ARBA00001913"/>
    </source>
</evidence>
<evidence type="ECO:0000313" key="4">
    <source>
        <dbReference type="EMBL" id="GEO09736.1"/>
    </source>
</evidence>
<dbReference type="GO" id="GO:0033499">
    <property type="term" value="P:galactose catabolic process via UDP-galactose, Leloir pathway"/>
    <property type="evidence" value="ECO:0007669"/>
    <property type="project" value="TreeGrafter"/>
</dbReference>
<dbReference type="Gene3D" id="2.70.98.10">
    <property type="match status" value="1"/>
</dbReference>
<gene>
    <name evidence="4" type="ORF">SAE01_22320</name>
</gene>
<dbReference type="PANTHER" id="PTHR10091">
    <property type="entry name" value="ALDOSE-1-EPIMERASE"/>
    <property type="match status" value="1"/>
</dbReference>
<keyword evidence="5" id="KW-1185">Reference proteome</keyword>
<dbReference type="InterPro" id="IPR008183">
    <property type="entry name" value="Aldose_1/G6P_1-epimerase"/>
</dbReference>
<dbReference type="InterPro" id="IPR014718">
    <property type="entry name" value="GH-type_carb-bd"/>
</dbReference>
<evidence type="ECO:0000256" key="2">
    <source>
        <dbReference type="ARBA" id="ARBA00011245"/>
    </source>
</evidence>
<dbReference type="AlphaFoldDB" id="A0A512BCP0"/>
<dbReference type="Pfam" id="PF01263">
    <property type="entry name" value="Aldose_epim"/>
    <property type="match status" value="1"/>
</dbReference>
<dbReference type="GO" id="GO:0030246">
    <property type="term" value="F:carbohydrate binding"/>
    <property type="evidence" value="ECO:0007669"/>
    <property type="project" value="InterPro"/>
</dbReference>
<dbReference type="PANTHER" id="PTHR10091:SF0">
    <property type="entry name" value="GALACTOSE MUTAROTASE"/>
    <property type="match status" value="1"/>
</dbReference>
<comment type="subunit">
    <text evidence="2">Monomer.</text>
</comment>
<evidence type="ECO:0000256" key="3">
    <source>
        <dbReference type="ARBA" id="ARBA00022837"/>
    </source>
</evidence>
<dbReference type="InterPro" id="IPR011013">
    <property type="entry name" value="Gal_mutarotase_sf_dom"/>
</dbReference>
<evidence type="ECO:0000313" key="5">
    <source>
        <dbReference type="Proteomes" id="UP000321513"/>
    </source>
</evidence>
<dbReference type="GO" id="GO:0006006">
    <property type="term" value="P:glucose metabolic process"/>
    <property type="evidence" value="ECO:0007669"/>
    <property type="project" value="TreeGrafter"/>
</dbReference>